<dbReference type="GO" id="GO:0005759">
    <property type="term" value="C:mitochondrial matrix"/>
    <property type="evidence" value="ECO:0007669"/>
    <property type="project" value="InterPro"/>
</dbReference>
<sequence>MVWDSSQLSFHSMRALIDRVFRASRRAYLSHSSFSSKTLTSRLQQPLCVQIQKPFSNSLLQTRTYISEMRKSAFEGNILRILRNEIQYESEYAPPKEPVTTFNSFTVEDRPGEQWIRLRSKYGEEDIKIEVTMFDGSVPAPKTGDGDKDGDVQLHISLIVDISKGENCGVLEFVCSAWPDCLDIQKVFMLRRNGVPASPYMGPDFKDLDDELQTSLQEFMEARGVNDELAEFLHEYMMNKDKTEFIRWMGKVKSFVEK</sequence>
<dbReference type="FunFam" id="3.10.280.10:FF:000003">
    <property type="entry name" value="Mitochondrial glycoprotein"/>
    <property type="match status" value="1"/>
</dbReference>
<dbReference type="AlphaFoldDB" id="A0A200PPZ5"/>
<dbReference type="InterPro" id="IPR036561">
    <property type="entry name" value="MAM33_sf"/>
</dbReference>
<dbReference type="FunCoup" id="A0A200PPZ5">
    <property type="interactions" value="1171"/>
</dbReference>
<accession>A0A200PPZ5</accession>
<dbReference type="PANTHER" id="PTHR10826:SF36">
    <property type="entry name" value="OS08G0439900 PROTEIN"/>
    <property type="match status" value="1"/>
</dbReference>
<dbReference type="SUPFAM" id="SSF54529">
    <property type="entry name" value="Mitochondrial glycoprotein MAM33-like"/>
    <property type="match status" value="1"/>
</dbReference>
<protein>
    <submittedName>
        <fullName evidence="1">Mitochondrial glycoprotein</fullName>
    </submittedName>
</protein>
<keyword evidence="2" id="KW-1185">Reference proteome</keyword>
<name>A0A200PPZ5_MACCD</name>
<dbReference type="PANTHER" id="PTHR10826">
    <property type="entry name" value="COMPLEMENT COMPONENT 1"/>
    <property type="match status" value="1"/>
</dbReference>
<dbReference type="InterPro" id="IPR003428">
    <property type="entry name" value="MAM33"/>
</dbReference>
<organism evidence="1 2">
    <name type="scientific">Macleaya cordata</name>
    <name type="common">Five-seeded plume-poppy</name>
    <name type="synonym">Bocconia cordata</name>
    <dbReference type="NCBI Taxonomy" id="56857"/>
    <lineage>
        <taxon>Eukaryota</taxon>
        <taxon>Viridiplantae</taxon>
        <taxon>Streptophyta</taxon>
        <taxon>Embryophyta</taxon>
        <taxon>Tracheophyta</taxon>
        <taxon>Spermatophyta</taxon>
        <taxon>Magnoliopsida</taxon>
        <taxon>Ranunculales</taxon>
        <taxon>Papaveraceae</taxon>
        <taxon>Papaveroideae</taxon>
        <taxon>Macleaya</taxon>
    </lineage>
</organism>
<dbReference type="Pfam" id="PF02330">
    <property type="entry name" value="MAM33"/>
    <property type="match status" value="1"/>
</dbReference>
<reference evidence="1 2" key="1">
    <citation type="journal article" date="2017" name="Mol. Plant">
        <title>The Genome of Medicinal Plant Macleaya cordata Provides New Insights into Benzylisoquinoline Alkaloids Metabolism.</title>
        <authorList>
            <person name="Liu X."/>
            <person name="Liu Y."/>
            <person name="Huang P."/>
            <person name="Ma Y."/>
            <person name="Qing Z."/>
            <person name="Tang Q."/>
            <person name="Cao H."/>
            <person name="Cheng P."/>
            <person name="Zheng Y."/>
            <person name="Yuan Z."/>
            <person name="Zhou Y."/>
            <person name="Liu J."/>
            <person name="Tang Z."/>
            <person name="Zhuo Y."/>
            <person name="Zhang Y."/>
            <person name="Yu L."/>
            <person name="Huang J."/>
            <person name="Yang P."/>
            <person name="Peng Q."/>
            <person name="Zhang J."/>
            <person name="Jiang W."/>
            <person name="Zhang Z."/>
            <person name="Lin K."/>
            <person name="Ro D.K."/>
            <person name="Chen X."/>
            <person name="Xiong X."/>
            <person name="Shang Y."/>
            <person name="Huang S."/>
            <person name="Zeng J."/>
        </authorList>
    </citation>
    <scope>NUCLEOTIDE SEQUENCE [LARGE SCALE GENOMIC DNA]</scope>
    <source>
        <strain evidence="2">cv. BLH2017</strain>
        <tissue evidence="1">Root</tissue>
    </source>
</reference>
<dbReference type="Proteomes" id="UP000195402">
    <property type="component" value="Unassembled WGS sequence"/>
</dbReference>
<dbReference type="InParanoid" id="A0A200PPZ5"/>
<comment type="caution">
    <text evidence="1">The sequence shown here is derived from an EMBL/GenBank/DDBJ whole genome shotgun (WGS) entry which is preliminary data.</text>
</comment>
<evidence type="ECO:0000313" key="1">
    <source>
        <dbReference type="EMBL" id="OVA00280.1"/>
    </source>
</evidence>
<dbReference type="Gene3D" id="3.10.280.10">
    <property type="entry name" value="Mitochondrial glycoprotein"/>
    <property type="match status" value="1"/>
</dbReference>
<gene>
    <name evidence="1" type="ORF">BVC80_1495g43</name>
</gene>
<dbReference type="OMA" id="CARCNPL"/>
<proteinExistence type="predicted"/>
<dbReference type="STRING" id="56857.A0A200PPZ5"/>
<dbReference type="OrthoDB" id="278212at2759"/>
<dbReference type="EMBL" id="MVGT01004341">
    <property type="protein sequence ID" value="OVA00280.1"/>
    <property type="molecule type" value="Genomic_DNA"/>
</dbReference>
<evidence type="ECO:0000313" key="2">
    <source>
        <dbReference type="Proteomes" id="UP000195402"/>
    </source>
</evidence>